<dbReference type="InterPro" id="IPR024169">
    <property type="entry name" value="SP_NH2Trfase/AEP_transaminase"/>
</dbReference>
<accession>B3TC21</accession>
<keyword evidence="3" id="KW-0663">Pyridoxal phosphate</keyword>
<name>B3TC21_9ZZZZ</name>
<dbReference type="EMBL" id="EU016666">
    <property type="protein sequence ID" value="ABZ10130.1"/>
    <property type="molecule type" value="Genomic_DNA"/>
</dbReference>
<dbReference type="GO" id="GO:0019265">
    <property type="term" value="P:glycine biosynthetic process, by transamination of glyoxylate"/>
    <property type="evidence" value="ECO:0007669"/>
    <property type="project" value="TreeGrafter"/>
</dbReference>
<dbReference type="InterPro" id="IPR015422">
    <property type="entry name" value="PyrdxlP-dep_Trfase_small"/>
</dbReference>
<keyword evidence="5" id="KW-0808">Transferase</keyword>
<dbReference type="SUPFAM" id="SSF53383">
    <property type="entry name" value="PLP-dependent transferases"/>
    <property type="match status" value="1"/>
</dbReference>
<reference evidence="5" key="1">
    <citation type="journal article" date="2008" name="ISME J.">
        <title>Genomic patterns of recombination, clonal divergence and environment in marine microbial populations.</title>
        <authorList>
            <person name="Konstantinidis K.T."/>
            <person name="Delong E.F."/>
        </authorList>
    </citation>
    <scope>NUCLEOTIDE SEQUENCE</scope>
</reference>
<dbReference type="Gene3D" id="3.40.640.10">
    <property type="entry name" value="Type I PLP-dependent aspartate aminotransferase-like (Major domain)"/>
    <property type="match status" value="1"/>
</dbReference>
<gene>
    <name evidence="5" type="ORF">ALOHA_HF4000APKG10F17ctg1g30</name>
</gene>
<comment type="cofactor">
    <cofactor evidence="1">
        <name>pyridoxal 5'-phosphate</name>
        <dbReference type="ChEBI" id="CHEBI:597326"/>
    </cofactor>
</comment>
<feature type="domain" description="Aminotransferase class V" evidence="4">
    <location>
        <begin position="42"/>
        <end position="311"/>
    </location>
</feature>
<dbReference type="InterPro" id="IPR015421">
    <property type="entry name" value="PyrdxlP-dep_Trfase_major"/>
</dbReference>
<dbReference type="Pfam" id="PF00266">
    <property type="entry name" value="Aminotran_5"/>
    <property type="match status" value="1"/>
</dbReference>
<dbReference type="PIRSF" id="PIRSF000524">
    <property type="entry name" value="SPT"/>
    <property type="match status" value="1"/>
</dbReference>
<dbReference type="InterPro" id="IPR000192">
    <property type="entry name" value="Aminotrans_V_dom"/>
</dbReference>
<sequence>MSNKIRLFTPGPVAMSARTLAIGASQLPYNRTEPFSHLTFEIIEGLKYIFGTQGDVVIFAASGTGAMEAVFFNFLDQSDKVLIMNGGTFGQRWVDLCTQHGIPFEQIRLDPGHPISLEDLEHKLSRNEYSTLLINAHETSTGMIYDTKAIGELTRKYGVFFVVDAISTICADIFMMDEWHVDVSVLSSQKALALPPGLSFLALNEKAKLRLETRTCKSYYFNIKAYLANQGRGQMPFTPVIGLFLMLHERLREIRLQGIDFLVSHHSGLAEYFRKGLKDLPFSFVPDSPSNALTAISCPENIDAFDLVKRLAAGFNCFVAPNGGDLKHRVFRVSHFGEQNERDIDFLINALEATLNNS</sequence>
<protein>
    <submittedName>
        <fullName evidence="5">Putative aminotransferase class-V</fullName>
    </submittedName>
</protein>
<keyword evidence="5" id="KW-0032">Aminotransferase</keyword>
<dbReference type="GO" id="GO:0004760">
    <property type="term" value="F:L-serine-pyruvate transaminase activity"/>
    <property type="evidence" value="ECO:0007669"/>
    <property type="project" value="TreeGrafter"/>
</dbReference>
<evidence type="ECO:0000256" key="2">
    <source>
        <dbReference type="ARBA" id="ARBA00009236"/>
    </source>
</evidence>
<dbReference type="PANTHER" id="PTHR21152:SF40">
    <property type="entry name" value="ALANINE--GLYOXYLATE AMINOTRANSFERASE"/>
    <property type="match status" value="1"/>
</dbReference>
<dbReference type="PANTHER" id="PTHR21152">
    <property type="entry name" value="AMINOTRANSFERASE CLASS V"/>
    <property type="match status" value="1"/>
</dbReference>
<evidence type="ECO:0000259" key="4">
    <source>
        <dbReference type="Pfam" id="PF00266"/>
    </source>
</evidence>
<proteinExistence type="inferred from homology"/>
<dbReference type="AlphaFoldDB" id="B3TC21"/>
<dbReference type="InterPro" id="IPR015424">
    <property type="entry name" value="PyrdxlP-dep_Trfase"/>
</dbReference>
<evidence type="ECO:0000256" key="1">
    <source>
        <dbReference type="ARBA" id="ARBA00001933"/>
    </source>
</evidence>
<organism evidence="5">
    <name type="scientific">uncultured marine microorganism HF4000_APKG10F17</name>
    <dbReference type="NCBI Taxonomy" id="455558"/>
    <lineage>
        <taxon>unclassified sequences</taxon>
        <taxon>environmental samples</taxon>
    </lineage>
</organism>
<dbReference type="Gene3D" id="3.90.1150.10">
    <property type="entry name" value="Aspartate Aminotransferase, domain 1"/>
    <property type="match status" value="1"/>
</dbReference>
<dbReference type="GO" id="GO:0008453">
    <property type="term" value="F:alanine-glyoxylate transaminase activity"/>
    <property type="evidence" value="ECO:0007669"/>
    <property type="project" value="TreeGrafter"/>
</dbReference>
<comment type="similarity">
    <text evidence="2">Belongs to the class-V pyridoxal-phosphate-dependent aminotransferase family.</text>
</comment>
<evidence type="ECO:0000313" key="5">
    <source>
        <dbReference type="EMBL" id="ABZ10130.1"/>
    </source>
</evidence>
<evidence type="ECO:0000256" key="3">
    <source>
        <dbReference type="ARBA" id="ARBA00022898"/>
    </source>
</evidence>